<keyword evidence="5" id="KW-1185">Reference proteome</keyword>
<comment type="caution">
    <text evidence="4">The sequence shown here is derived from an EMBL/GenBank/DDBJ whole genome shotgun (WGS) entry which is preliminary data.</text>
</comment>
<sequence>VQPIGINLIFLVSPVFGSEADKWVEKRFIFSSTELSALKSSIGVQNVTSNEAVNALVYKCATFSATIVNPGLCVITSTTPKLYRKSLHNILLTDDVKNAINNLQENHQTFHSDTIYSKMAQTFPFRSRPHSLFYALLFFSTPKSNYYYPWAGSLKDNATIACDDHGAELSQVQINYPMDKVVDSNVKDLTLPQGVPWANGMDHALIVAQLSHFDCGGIALSACLSHKIGDGSSASSFLRDWAALTRSSNTNPPSPYFVEDSIVPPMGDGPLVSPIFGSDANNVSKRGLFSLGIISIGVQNVTSNEVVNALLYKCAASSATIINSGLFKQSQLVQFSDIRGIISPPLPPNTIDFGFGKPIRSSIAKGPFNKSIYLMKTFDGGIEAFVNLNEHQIMISIISKKIIKPFTPNPSTQRWHKLSTLDQCLTHFYMPCGFFYPKNQVNVIPNGPKQLSNSLSKILSYYYPWAGSLKDNATIECDDHGAEFLEVQINSPMDKVVDSNVKDLTFPQGVPWANGVDRALIVCLSHKIGDGSSANCFLRDWAALTRSSNTNPSPYFIEDSIIPSPIGPLVSPVVGSDMDKCVQKRFVFSSTKLSALKSSIGVQNVTSNEAVNTLVYKCAASSASIVNSRSFKLSQLVQFFDLREIISPPLPPNSIGNLLTDIRESGRTKVVKISNRYKKGEKHPLHKKYS</sequence>
<organism evidence="4 5">
    <name type="scientific">Solanum commersonii</name>
    <name type="common">Commerson's wild potato</name>
    <name type="synonym">Commerson's nightshade</name>
    <dbReference type="NCBI Taxonomy" id="4109"/>
    <lineage>
        <taxon>Eukaryota</taxon>
        <taxon>Viridiplantae</taxon>
        <taxon>Streptophyta</taxon>
        <taxon>Embryophyta</taxon>
        <taxon>Tracheophyta</taxon>
        <taxon>Spermatophyta</taxon>
        <taxon>Magnoliopsida</taxon>
        <taxon>eudicotyledons</taxon>
        <taxon>Gunneridae</taxon>
        <taxon>Pentapetalae</taxon>
        <taxon>asterids</taxon>
        <taxon>lamiids</taxon>
        <taxon>Solanales</taxon>
        <taxon>Solanaceae</taxon>
        <taxon>Solanoideae</taxon>
        <taxon>Solaneae</taxon>
        <taxon>Solanum</taxon>
    </lineage>
</organism>
<proteinExistence type="inferred from homology"/>
<evidence type="ECO:0000313" key="4">
    <source>
        <dbReference type="EMBL" id="KAG5602695.1"/>
    </source>
</evidence>
<evidence type="ECO:0000313" key="5">
    <source>
        <dbReference type="Proteomes" id="UP000824120"/>
    </source>
</evidence>
<dbReference type="Proteomes" id="UP000824120">
    <property type="component" value="Chromosome 6"/>
</dbReference>
<name>A0A9J5YSD1_SOLCO</name>
<gene>
    <name evidence="4" type="ORF">H5410_034065</name>
</gene>
<dbReference type="EMBL" id="JACXVP010000006">
    <property type="protein sequence ID" value="KAG5602695.1"/>
    <property type="molecule type" value="Genomic_DNA"/>
</dbReference>
<evidence type="ECO:0000256" key="1">
    <source>
        <dbReference type="ARBA" id="ARBA00009861"/>
    </source>
</evidence>
<dbReference type="PANTHER" id="PTHR31623:SF81">
    <property type="entry name" value="ACYLSUGAR ACYLTRANSFERASE 3-LIKE"/>
    <property type="match status" value="1"/>
</dbReference>
<keyword evidence="2" id="KW-0808">Transferase</keyword>
<accession>A0A9J5YSD1</accession>
<dbReference type="GO" id="GO:0016746">
    <property type="term" value="F:acyltransferase activity"/>
    <property type="evidence" value="ECO:0007669"/>
    <property type="project" value="UniProtKB-KW"/>
</dbReference>
<dbReference type="Gene3D" id="3.30.559.10">
    <property type="entry name" value="Chloramphenicol acetyltransferase-like domain"/>
    <property type="match status" value="4"/>
</dbReference>
<dbReference type="PANTHER" id="PTHR31623">
    <property type="entry name" value="F21J9.9"/>
    <property type="match status" value="1"/>
</dbReference>
<dbReference type="AlphaFoldDB" id="A0A9J5YSD1"/>
<dbReference type="InterPro" id="IPR023213">
    <property type="entry name" value="CAT-like_dom_sf"/>
</dbReference>
<protein>
    <recommendedName>
        <fullName evidence="6">Acylsugar acyltransferase 3</fullName>
    </recommendedName>
</protein>
<dbReference type="Pfam" id="PF02458">
    <property type="entry name" value="Transferase"/>
    <property type="match status" value="3"/>
</dbReference>
<evidence type="ECO:0000256" key="3">
    <source>
        <dbReference type="ARBA" id="ARBA00023315"/>
    </source>
</evidence>
<dbReference type="OrthoDB" id="671439at2759"/>
<comment type="similarity">
    <text evidence="1">Belongs to the plant acyltransferase family.</text>
</comment>
<feature type="non-terminal residue" evidence="4">
    <location>
        <position position="690"/>
    </location>
</feature>
<reference evidence="4 5" key="1">
    <citation type="submission" date="2020-09" db="EMBL/GenBank/DDBJ databases">
        <title>De no assembly of potato wild relative species, Solanum commersonii.</title>
        <authorList>
            <person name="Cho K."/>
        </authorList>
    </citation>
    <scope>NUCLEOTIDE SEQUENCE [LARGE SCALE GENOMIC DNA]</scope>
    <source>
        <strain evidence="4">LZ3.2</strain>
        <tissue evidence="4">Leaf</tissue>
    </source>
</reference>
<keyword evidence="3" id="KW-0012">Acyltransferase</keyword>
<evidence type="ECO:0008006" key="6">
    <source>
        <dbReference type="Google" id="ProtNLM"/>
    </source>
</evidence>
<evidence type="ECO:0000256" key="2">
    <source>
        <dbReference type="ARBA" id="ARBA00022679"/>
    </source>
</evidence>